<dbReference type="RefSeq" id="WP_011732200.1">
    <property type="nucleotide sequence ID" value="NZ_AACCWR020000009.1"/>
</dbReference>
<evidence type="ECO:0000313" key="1">
    <source>
        <dbReference type="EMBL" id="EAI8859165.1"/>
    </source>
</evidence>
<name>A0A5L8KWD9_CAMFE</name>
<organism evidence="1 2">
    <name type="scientific">Campylobacter fetus</name>
    <dbReference type="NCBI Taxonomy" id="196"/>
    <lineage>
        <taxon>Bacteria</taxon>
        <taxon>Pseudomonadati</taxon>
        <taxon>Campylobacterota</taxon>
        <taxon>Epsilonproteobacteria</taxon>
        <taxon>Campylobacterales</taxon>
        <taxon>Campylobacteraceae</taxon>
        <taxon>Campylobacter</taxon>
    </lineage>
</organism>
<dbReference type="EMBL" id="AABTCC010000011">
    <property type="protein sequence ID" value="EAI8859165.1"/>
    <property type="molecule type" value="Genomic_DNA"/>
</dbReference>
<proteinExistence type="predicted"/>
<sequence>MKKIIFYLLSMISFAFADIYNEIENKVLQFVKNDEFLYKDEDEFGFKIENKDEVAIFKIENYVDNEFKPHSDILNLKLSIINKKINKINPKSIAFDELRLNKLELQNEINKLQENRAKLKKDASGEYYKKNFAMAHKAAFGSIVPIDHSSPIKDYTTTGAFLDGYYSFCMYIFMWSDSLHNNFKEKKYKLNYTELFDANTLKRIAEEEGGFSYVYIKCLSYHFRDMIVRNFFIILSLITYIFVVALINKKIKSKYPNKNN</sequence>
<dbReference type="GeneID" id="61065242"/>
<keyword evidence="2" id="KW-1185">Reference proteome</keyword>
<dbReference type="AlphaFoldDB" id="A0A5L8KWD9"/>
<dbReference type="Proteomes" id="UP000535509">
    <property type="component" value="Unassembled WGS sequence"/>
</dbReference>
<evidence type="ECO:0000313" key="2">
    <source>
        <dbReference type="Proteomes" id="UP000535509"/>
    </source>
</evidence>
<protein>
    <submittedName>
        <fullName evidence="1">Uncharacterized protein</fullName>
    </submittedName>
</protein>
<accession>A0A5L8KWD9</accession>
<comment type="caution">
    <text evidence="1">The sequence shown here is derived from an EMBL/GenBank/DDBJ whole genome shotgun (WGS) entry which is preliminary data.</text>
</comment>
<reference evidence="1 2" key="1">
    <citation type="submission" date="2018-06" db="EMBL/GenBank/DDBJ databases">
        <authorList>
            <consortium name="PulseNet: The National Subtyping Network for Foodborne Disease Surveillance"/>
            <person name="Tarr C.L."/>
            <person name="Trees E."/>
            <person name="Katz L.S."/>
            <person name="Carleton-Romer H.A."/>
            <person name="Stroika S."/>
            <person name="Kucerova Z."/>
            <person name="Roache K.F."/>
            <person name="Sabol A.L."/>
            <person name="Besser J."/>
            <person name="Gerner-Smidt P."/>
        </authorList>
    </citation>
    <scope>NUCLEOTIDE SEQUENCE [LARGE SCALE GENOMIC DNA]</scope>
    <source>
        <strain evidence="1 2">PNUSAC001503</strain>
    </source>
</reference>
<gene>
    <name evidence="1" type="ORF">CX802_04825</name>
</gene>